<feature type="transmembrane region" description="Helical" evidence="5">
    <location>
        <begin position="108"/>
        <end position="131"/>
    </location>
</feature>
<dbReference type="InterPro" id="IPR000276">
    <property type="entry name" value="GPCR_Rhodpsn"/>
</dbReference>
<organism evidence="7 8">
    <name type="scientific">Acrobeloides nanus</name>
    <dbReference type="NCBI Taxonomy" id="290746"/>
    <lineage>
        <taxon>Eukaryota</taxon>
        <taxon>Metazoa</taxon>
        <taxon>Ecdysozoa</taxon>
        <taxon>Nematoda</taxon>
        <taxon>Chromadorea</taxon>
        <taxon>Rhabditida</taxon>
        <taxon>Tylenchina</taxon>
        <taxon>Cephalobomorpha</taxon>
        <taxon>Cephaloboidea</taxon>
        <taxon>Cephalobidae</taxon>
        <taxon>Acrobeloides</taxon>
    </lineage>
</organism>
<feature type="transmembrane region" description="Helical" evidence="5">
    <location>
        <begin position="330"/>
        <end position="349"/>
    </location>
</feature>
<dbReference type="WBParaSite" id="ACRNAN_Path_1552.g6032.t1">
    <property type="protein sequence ID" value="ACRNAN_Path_1552.g6032.t1"/>
    <property type="gene ID" value="ACRNAN_Path_1552.g6032"/>
</dbReference>
<keyword evidence="4 5" id="KW-0472">Membrane</keyword>
<comment type="subcellular location">
    <subcellularLocation>
        <location evidence="1">Membrane</location>
    </subcellularLocation>
</comment>
<dbReference type="PANTHER" id="PTHR46273:SF16">
    <property type="entry name" value="G-PROTEIN COUPLED RECEPTORS FAMILY 1 PROFILE DOMAIN-CONTAINING PROTEIN"/>
    <property type="match status" value="1"/>
</dbReference>
<dbReference type="AlphaFoldDB" id="A0A914C207"/>
<feature type="transmembrane region" description="Helical" evidence="5">
    <location>
        <begin position="69"/>
        <end position="96"/>
    </location>
</feature>
<dbReference type="Proteomes" id="UP000887540">
    <property type="component" value="Unplaced"/>
</dbReference>
<accession>A0A914C207</accession>
<feature type="domain" description="G-protein coupled receptors family 1 profile" evidence="6">
    <location>
        <begin position="49"/>
        <end position="346"/>
    </location>
</feature>
<dbReference type="InterPro" id="IPR017452">
    <property type="entry name" value="GPCR_Rhodpsn_7TM"/>
</dbReference>
<evidence type="ECO:0000313" key="7">
    <source>
        <dbReference type="Proteomes" id="UP000887540"/>
    </source>
</evidence>
<evidence type="ECO:0000256" key="4">
    <source>
        <dbReference type="ARBA" id="ARBA00023136"/>
    </source>
</evidence>
<dbReference type="GO" id="GO:0008528">
    <property type="term" value="F:G protein-coupled peptide receptor activity"/>
    <property type="evidence" value="ECO:0007669"/>
    <property type="project" value="InterPro"/>
</dbReference>
<sequence length="574" mass="64190">MEGEAVCEIGSIPFSNSTPIISAIANFQQSYGDFHPYLAAVLCIAGTLMNMVTVTVFTRPSMRSPVNILLCAVAICDIIVMTSYFIFVCHFLLAAANRCQAEDYSYSWAIFTMFHAHASVIFHATSIWLTVSLAQIRVMTIRRATSGPTRTISEQFTAMLSIVTCIIMSLVNLPNFMTFEIVEVPANLFLSCLRPIKNHSNLDIESISDDYDILMDGPNIFTVRASAHDCVKLKLAFWSNGMIFKVVPCIMLTVSIVALVKLIADVSHKRKALAQIMKKRVPKDHTTPMLVAVLSIFLLTELPQGVMLVLTGVFSQDTFHQKIYLPLGDLMDILSLLNSAVNFLIYCAMSRKFRTVFFQLFCSFLQPSILKEYDEEKQYNYERTDNISTQRISRLTTGMTKTEQLSHCPSMASSVTNGTRRQSGNNLLSIDTNGQRRQSKNLSVDAFFQNNIRTLSGYALNRKSLVPSDNPENGDIYLLVPEGKQQKRRISFSLHNSQSRRESDASVTDFLAQASDKPYVSAALKGGKRMTLGQVMPLANLKKLMMNESMLLTDNTSSPLRRMNTLKAETGCVY</sequence>
<evidence type="ECO:0000259" key="6">
    <source>
        <dbReference type="PROSITE" id="PS50262"/>
    </source>
</evidence>
<dbReference type="InterPro" id="IPR053219">
    <property type="entry name" value="GPCR_Dmsr-1"/>
</dbReference>
<feature type="transmembrane region" description="Helical" evidence="5">
    <location>
        <begin position="285"/>
        <end position="310"/>
    </location>
</feature>
<dbReference type="Pfam" id="PF10324">
    <property type="entry name" value="7TM_GPCR_Srw"/>
    <property type="match status" value="1"/>
</dbReference>
<dbReference type="SMART" id="SM01381">
    <property type="entry name" value="7TM_GPCR_Srsx"/>
    <property type="match status" value="1"/>
</dbReference>
<keyword evidence="2 5" id="KW-0812">Transmembrane</keyword>
<evidence type="ECO:0000313" key="8">
    <source>
        <dbReference type="WBParaSite" id="ACRNAN_Path_1552.g6032.t1"/>
    </source>
</evidence>
<dbReference type="PROSITE" id="PS50262">
    <property type="entry name" value="G_PROTEIN_RECEP_F1_2"/>
    <property type="match status" value="1"/>
</dbReference>
<dbReference type="PRINTS" id="PR00237">
    <property type="entry name" value="GPCRRHODOPSN"/>
</dbReference>
<dbReference type="SUPFAM" id="SSF81321">
    <property type="entry name" value="Family A G protein-coupled receptor-like"/>
    <property type="match status" value="1"/>
</dbReference>
<name>A0A914C207_9BILA</name>
<dbReference type="CDD" id="cd14978">
    <property type="entry name" value="7tmA_FMRFamide_R-like"/>
    <property type="match status" value="1"/>
</dbReference>
<dbReference type="GO" id="GO:0005886">
    <property type="term" value="C:plasma membrane"/>
    <property type="evidence" value="ECO:0007669"/>
    <property type="project" value="TreeGrafter"/>
</dbReference>
<protein>
    <submittedName>
        <fullName evidence="8">G-protein coupled receptors family 1 profile domain-containing protein</fullName>
    </submittedName>
</protein>
<dbReference type="InterPro" id="IPR019427">
    <property type="entry name" value="7TM_GPCR_serpentine_rcpt_Srw"/>
</dbReference>
<feature type="transmembrane region" description="Helical" evidence="5">
    <location>
        <begin position="152"/>
        <end position="171"/>
    </location>
</feature>
<feature type="transmembrane region" description="Helical" evidence="5">
    <location>
        <begin position="37"/>
        <end position="57"/>
    </location>
</feature>
<proteinExistence type="predicted"/>
<feature type="transmembrane region" description="Helical" evidence="5">
    <location>
        <begin position="242"/>
        <end position="264"/>
    </location>
</feature>
<keyword evidence="7" id="KW-1185">Reference proteome</keyword>
<keyword evidence="3 5" id="KW-1133">Transmembrane helix</keyword>
<evidence type="ECO:0000256" key="5">
    <source>
        <dbReference type="SAM" id="Phobius"/>
    </source>
</evidence>
<dbReference type="Gene3D" id="1.20.1070.10">
    <property type="entry name" value="Rhodopsin 7-helix transmembrane proteins"/>
    <property type="match status" value="1"/>
</dbReference>
<evidence type="ECO:0000256" key="1">
    <source>
        <dbReference type="ARBA" id="ARBA00004370"/>
    </source>
</evidence>
<evidence type="ECO:0000256" key="3">
    <source>
        <dbReference type="ARBA" id="ARBA00022989"/>
    </source>
</evidence>
<evidence type="ECO:0000256" key="2">
    <source>
        <dbReference type="ARBA" id="ARBA00022692"/>
    </source>
</evidence>
<reference evidence="8" key="1">
    <citation type="submission" date="2022-11" db="UniProtKB">
        <authorList>
            <consortium name="WormBaseParasite"/>
        </authorList>
    </citation>
    <scope>IDENTIFICATION</scope>
</reference>
<dbReference type="PANTHER" id="PTHR46273">
    <property type="entry name" value="MYOSUPPRESSIN RECEPTOR 1, ISOFORM B-RELATED"/>
    <property type="match status" value="1"/>
</dbReference>